<proteinExistence type="predicted"/>
<sequence>MDDTCVVCAESLEWVAYGPCGHKDVCSTCVARLRCICNDRHCCICKTHSSTVFVTKALGDYTKTVHDFTVFPAVDKEGRSGPYWYHEDTQSYFDDVEQYKMIKAMCRLSCSACDKVDEKRRARFHDINQLKGHLFHQHKLFMCSLCLEGRKYKMIKVMCRLSCSACDKVEEKRRARFRDINQLKGHLFHQHKLFMCSLCLEGMKVFICEQKLYNKAHLKQHINTGDSEVDGSESERGGFQGHPLCEFYRRPFYGDNELYTHMSTEHFTCHICKRFIFVKGIFCVRMKLAFLRSLLFLSPKQKHNALEHRGRMSRSKRNAILQLPTAFTYQRSNEQDNRHGRRHAFQHDVAEYELPQAIEASFETANLNTGFPESMHGFEPLLQSSTTIGTESDRRYFMAVSHSLRNAPLEDSSFPPLSMGPSGGAPKPDGPPRNTMTDNLRRLHPKIKINVLNVGQAWPAASRFDINQFSSSSVSRPTNTASLVVSGQRS</sequence>
<protein>
    <submittedName>
        <fullName evidence="4">Zinc finger, C2H2</fullName>
    </submittedName>
</protein>
<evidence type="ECO:0000256" key="1">
    <source>
        <dbReference type="PROSITE-ProRule" id="PRU00175"/>
    </source>
</evidence>
<name>A0A2U1MDN5_ARTAN</name>
<evidence type="ECO:0000313" key="4">
    <source>
        <dbReference type="EMBL" id="PWA59316.1"/>
    </source>
</evidence>
<accession>A0A2U1MDN5</accession>
<reference evidence="4 5" key="1">
    <citation type="journal article" date="2018" name="Mol. Plant">
        <title>The genome of Artemisia annua provides insight into the evolution of Asteraceae family and artemisinin biosynthesis.</title>
        <authorList>
            <person name="Shen Q."/>
            <person name="Zhang L."/>
            <person name="Liao Z."/>
            <person name="Wang S."/>
            <person name="Yan T."/>
            <person name="Shi P."/>
            <person name="Liu M."/>
            <person name="Fu X."/>
            <person name="Pan Q."/>
            <person name="Wang Y."/>
            <person name="Lv Z."/>
            <person name="Lu X."/>
            <person name="Zhang F."/>
            <person name="Jiang W."/>
            <person name="Ma Y."/>
            <person name="Chen M."/>
            <person name="Hao X."/>
            <person name="Li L."/>
            <person name="Tang Y."/>
            <person name="Lv G."/>
            <person name="Zhou Y."/>
            <person name="Sun X."/>
            <person name="Brodelius P.E."/>
            <person name="Rose J.K.C."/>
            <person name="Tang K."/>
        </authorList>
    </citation>
    <scope>NUCLEOTIDE SEQUENCE [LARGE SCALE GENOMIC DNA]</scope>
    <source>
        <strain evidence="5">cv. Huhao1</strain>
        <tissue evidence="4">Leaf</tissue>
    </source>
</reference>
<evidence type="ECO:0000256" key="2">
    <source>
        <dbReference type="SAM" id="MobiDB-lite"/>
    </source>
</evidence>
<keyword evidence="1" id="KW-0862">Zinc</keyword>
<dbReference type="Proteomes" id="UP000245207">
    <property type="component" value="Unassembled WGS sequence"/>
</dbReference>
<feature type="region of interest" description="Disordered" evidence="2">
    <location>
        <begin position="408"/>
        <end position="438"/>
    </location>
</feature>
<dbReference type="OrthoDB" id="3838338at2759"/>
<evidence type="ECO:0000313" key="5">
    <source>
        <dbReference type="Proteomes" id="UP000245207"/>
    </source>
</evidence>
<keyword evidence="1" id="KW-0863">Zinc-finger</keyword>
<dbReference type="PANTHER" id="PTHR22938:SF0">
    <property type="entry name" value="E3 UBIQUITIN-PROTEIN LIGASE ZNF598"/>
    <property type="match status" value="1"/>
</dbReference>
<dbReference type="InterPro" id="IPR044288">
    <property type="entry name" value="ZNF598/HEL2"/>
</dbReference>
<dbReference type="STRING" id="35608.A0A2U1MDN5"/>
<keyword evidence="1" id="KW-0479">Metal-binding</keyword>
<dbReference type="GO" id="GO:0008270">
    <property type="term" value="F:zinc ion binding"/>
    <property type="evidence" value="ECO:0007669"/>
    <property type="project" value="UniProtKB-KW"/>
</dbReference>
<comment type="caution">
    <text evidence="4">The sequence shown here is derived from an EMBL/GenBank/DDBJ whole genome shotgun (WGS) entry which is preliminary data.</text>
</comment>
<dbReference type="AlphaFoldDB" id="A0A2U1MDN5"/>
<dbReference type="GO" id="GO:0072344">
    <property type="term" value="P:rescue of stalled ribosome"/>
    <property type="evidence" value="ECO:0007669"/>
    <property type="project" value="InterPro"/>
</dbReference>
<dbReference type="GO" id="GO:0061630">
    <property type="term" value="F:ubiquitin protein ligase activity"/>
    <property type="evidence" value="ECO:0007669"/>
    <property type="project" value="InterPro"/>
</dbReference>
<dbReference type="GO" id="GO:0043022">
    <property type="term" value="F:ribosome binding"/>
    <property type="evidence" value="ECO:0007669"/>
    <property type="project" value="TreeGrafter"/>
</dbReference>
<dbReference type="Pfam" id="PF25447">
    <property type="entry name" value="RING_ZNF598"/>
    <property type="match status" value="1"/>
</dbReference>
<dbReference type="PROSITE" id="PS50089">
    <property type="entry name" value="ZF_RING_2"/>
    <property type="match status" value="1"/>
</dbReference>
<dbReference type="InterPro" id="IPR001841">
    <property type="entry name" value="Znf_RING"/>
</dbReference>
<dbReference type="PANTHER" id="PTHR22938">
    <property type="entry name" value="ZINC FINGER PROTEIN 598"/>
    <property type="match status" value="1"/>
</dbReference>
<feature type="domain" description="RING-type" evidence="3">
    <location>
        <begin position="5"/>
        <end position="46"/>
    </location>
</feature>
<dbReference type="GO" id="GO:0016567">
    <property type="term" value="P:protein ubiquitination"/>
    <property type="evidence" value="ECO:0007669"/>
    <property type="project" value="TreeGrafter"/>
</dbReference>
<feature type="region of interest" description="Disordered" evidence="2">
    <location>
        <begin position="470"/>
        <end position="490"/>
    </location>
</feature>
<dbReference type="EMBL" id="PKPP01005654">
    <property type="protein sequence ID" value="PWA59316.1"/>
    <property type="molecule type" value="Genomic_DNA"/>
</dbReference>
<gene>
    <name evidence="4" type="ORF">CTI12_AA370370</name>
</gene>
<keyword evidence="5" id="KW-1185">Reference proteome</keyword>
<evidence type="ECO:0000259" key="3">
    <source>
        <dbReference type="PROSITE" id="PS50089"/>
    </source>
</evidence>
<organism evidence="4 5">
    <name type="scientific">Artemisia annua</name>
    <name type="common">Sweet wormwood</name>
    <dbReference type="NCBI Taxonomy" id="35608"/>
    <lineage>
        <taxon>Eukaryota</taxon>
        <taxon>Viridiplantae</taxon>
        <taxon>Streptophyta</taxon>
        <taxon>Embryophyta</taxon>
        <taxon>Tracheophyta</taxon>
        <taxon>Spermatophyta</taxon>
        <taxon>Magnoliopsida</taxon>
        <taxon>eudicotyledons</taxon>
        <taxon>Gunneridae</taxon>
        <taxon>Pentapetalae</taxon>
        <taxon>asterids</taxon>
        <taxon>campanulids</taxon>
        <taxon>Asterales</taxon>
        <taxon>Asteraceae</taxon>
        <taxon>Asteroideae</taxon>
        <taxon>Anthemideae</taxon>
        <taxon>Artemisiinae</taxon>
        <taxon>Artemisia</taxon>
    </lineage>
</organism>